<feature type="non-terminal residue" evidence="1">
    <location>
        <position position="56"/>
    </location>
</feature>
<evidence type="ECO:0000313" key="1">
    <source>
        <dbReference type="EMBL" id="PON79769.1"/>
    </source>
</evidence>
<evidence type="ECO:0000313" key="2">
    <source>
        <dbReference type="Proteomes" id="UP000237105"/>
    </source>
</evidence>
<comment type="caution">
    <text evidence="1">The sequence shown here is derived from an EMBL/GenBank/DDBJ whole genome shotgun (WGS) entry which is preliminary data.</text>
</comment>
<dbReference type="Proteomes" id="UP000237105">
    <property type="component" value="Unassembled WGS sequence"/>
</dbReference>
<feature type="non-terminal residue" evidence="1">
    <location>
        <position position="1"/>
    </location>
</feature>
<dbReference type="EMBL" id="JXTB01000003">
    <property type="protein sequence ID" value="PON79769.1"/>
    <property type="molecule type" value="Genomic_DNA"/>
</dbReference>
<reference evidence="2" key="1">
    <citation type="submission" date="2016-06" db="EMBL/GenBank/DDBJ databases">
        <title>Parallel loss of symbiosis genes in relatives of nitrogen-fixing non-legume Parasponia.</title>
        <authorList>
            <person name="Van Velzen R."/>
            <person name="Holmer R."/>
            <person name="Bu F."/>
            <person name="Rutten L."/>
            <person name="Van Zeijl A."/>
            <person name="Liu W."/>
            <person name="Santuari L."/>
            <person name="Cao Q."/>
            <person name="Sharma T."/>
            <person name="Shen D."/>
            <person name="Roswanjaya Y."/>
            <person name="Wardhani T."/>
            <person name="Kalhor M.S."/>
            <person name="Jansen J."/>
            <person name="Van den Hoogen J."/>
            <person name="Gungor B."/>
            <person name="Hartog M."/>
            <person name="Hontelez J."/>
            <person name="Verver J."/>
            <person name="Yang W.-C."/>
            <person name="Schijlen E."/>
            <person name="Repin R."/>
            <person name="Schilthuizen M."/>
            <person name="Schranz E."/>
            <person name="Heidstra R."/>
            <person name="Miyata K."/>
            <person name="Fedorova E."/>
            <person name="Kohlen W."/>
            <person name="Bisseling T."/>
            <person name="Smit S."/>
            <person name="Geurts R."/>
        </authorList>
    </citation>
    <scope>NUCLEOTIDE SEQUENCE [LARGE SCALE GENOMIC DNA]</scope>
    <source>
        <strain evidence="2">cv. WU1-14</strain>
    </source>
</reference>
<dbReference type="AlphaFoldDB" id="A0A2P5E2K0"/>
<dbReference type="OrthoDB" id="10379075at2759"/>
<sequence>GQNEAAIDHERAPAGHSIVVHELTNWVKNVDDVSLTVGGEDLCGLSFFSCFFSGSF</sequence>
<name>A0A2P5E2K0_PARAD</name>
<protein>
    <submittedName>
        <fullName evidence="1">Uncharacterized protein</fullName>
    </submittedName>
</protein>
<keyword evidence="2" id="KW-1185">Reference proteome</keyword>
<proteinExistence type="predicted"/>
<gene>
    <name evidence="1" type="ORF">PanWU01x14_010010</name>
</gene>
<accession>A0A2P5E2K0</accession>
<organism evidence="1 2">
    <name type="scientific">Parasponia andersonii</name>
    <name type="common">Sponia andersonii</name>
    <dbReference type="NCBI Taxonomy" id="3476"/>
    <lineage>
        <taxon>Eukaryota</taxon>
        <taxon>Viridiplantae</taxon>
        <taxon>Streptophyta</taxon>
        <taxon>Embryophyta</taxon>
        <taxon>Tracheophyta</taxon>
        <taxon>Spermatophyta</taxon>
        <taxon>Magnoliopsida</taxon>
        <taxon>eudicotyledons</taxon>
        <taxon>Gunneridae</taxon>
        <taxon>Pentapetalae</taxon>
        <taxon>rosids</taxon>
        <taxon>fabids</taxon>
        <taxon>Rosales</taxon>
        <taxon>Cannabaceae</taxon>
        <taxon>Parasponia</taxon>
    </lineage>
</organism>